<dbReference type="InterPro" id="IPR045653">
    <property type="entry name" value="DUF6396"/>
</dbReference>
<organism evidence="2 3">
    <name type="scientific">Thorsellia kenyensis</name>
    <dbReference type="NCBI Taxonomy" id="1549888"/>
    <lineage>
        <taxon>Bacteria</taxon>
        <taxon>Pseudomonadati</taxon>
        <taxon>Pseudomonadota</taxon>
        <taxon>Gammaproteobacteria</taxon>
        <taxon>Enterobacterales</taxon>
        <taxon>Thorselliaceae</taxon>
        <taxon>Thorsellia</taxon>
    </lineage>
</organism>
<dbReference type="EMBL" id="JBHLXE010000084">
    <property type="protein sequence ID" value="MFC0179930.1"/>
    <property type="molecule type" value="Genomic_DNA"/>
</dbReference>
<keyword evidence="3" id="KW-1185">Reference proteome</keyword>
<gene>
    <name evidence="2" type="ORF">ACFFIT_07495</name>
</gene>
<dbReference type="InterPro" id="IPR011990">
    <property type="entry name" value="TPR-like_helical_dom_sf"/>
</dbReference>
<dbReference type="PANTHER" id="PTHR11102">
    <property type="entry name" value="SEL-1-LIKE PROTEIN"/>
    <property type="match status" value="1"/>
</dbReference>
<sequence length="328" mass="37082">MKQFKNNIFFSLLLIFTIICSKKSFGDAKQAIESILATDENNLQFSCTYEVDSLPSFTSESETIFKEMRALQIEHQYSSKADETLVAGYRKAAKLGHVKAMINLQNMLVDGLGTPNAGMTHSEEALYWVEQLIKLDIGSGYYQMGYFLSTGFMVEQDEIKGLKFYRRAADLGNKEAQAMLGDIFSSLRLITYDLQGIQNPAYRPEIGKSMLECAAVQGHQEAAGRLGYLYSEDKNYDESIKAYQIGARHGDEASIRALIYGFSITDPKDAFYLGQDTIDVERLNRYKSIKNKLNSDANFKFPDINKIVPLPPNELPKWDGTFEYDKTL</sequence>
<dbReference type="Gene3D" id="1.25.40.10">
    <property type="entry name" value="Tetratricopeptide repeat domain"/>
    <property type="match status" value="1"/>
</dbReference>
<reference evidence="2 3" key="1">
    <citation type="submission" date="2024-09" db="EMBL/GenBank/DDBJ databases">
        <authorList>
            <person name="Sun Q."/>
            <person name="Mori K."/>
        </authorList>
    </citation>
    <scope>NUCLEOTIDE SEQUENCE [LARGE SCALE GENOMIC DNA]</scope>
    <source>
        <strain evidence="2 3">CCM 8545</strain>
    </source>
</reference>
<evidence type="ECO:0000259" key="1">
    <source>
        <dbReference type="Pfam" id="PF19933"/>
    </source>
</evidence>
<dbReference type="InterPro" id="IPR050767">
    <property type="entry name" value="Sel1_AlgK"/>
</dbReference>
<dbReference type="Pfam" id="PF08238">
    <property type="entry name" value="Sel1"/>
    <property type="match status" value="3"/>
</dbReference>
<dbReference type="InterPro" id="IPR006597">
    <property type="entry name" value="Sel1-like"/>
</dbReference>
<protein>
    <submittedName>
        <fullName evidence="2">DUF6396 domain-containing protein</fullName>
    </submittedName>
</protein>
<evidence type="ECO:0000313" key="3">
    <source>
        <dbReference type="Proteomes" id="UP001589758"/>
    </source>
</evidence>
<dbReference type="Pfam" id="PF19933">
    <property type="entry name" value="DUF6396"/>
    <property type="match status" value="1"/>
</dbReference>
<evidence type="ECO:0000313" key="2">
    <source>
        <dbReference type="EMBL" id="MFC0179930.1"/>
    </source>
</evidence>
<dbReference type="RefSeq" id="WP_385877041.1">
    <property type="nucleotide sequence ID" value="NZ_JBHLXE010000084.1"/>
</dbReference>
<dbReference type="PANTHER" id="PTHR11102:SF160">
    <property type="entry name" value="ERAD-ASSOCIATED E3 UBIQUITIN-PROTEIN LIGASE COMPONENT HRD3"/>
    <property type="match status" value="1"/>
</dbReference>
<comment type="caution">
    <text evidence="2">The sequence shown here is derived from an EMBL/GenBank/DDBJ whole genome shotgun (WGS) entry which is preliminary data.</text>
</comment>
<proteinExistence type="predicted"/>
<feature type="domain" description="DUF6396" evidence="1">
    <location>
        <begin position="256"/>
        <end position="327"/>
    </location>
</feature>
<dbReference type="SUPFAM" id="SSF81901">
    <property type="entry name" value="HCP-like"/>
    <property type="match status" value="1"/>
</dbReference>
<name>A0ABV6CAD1_9GAMM</name>
<dbReference type="SMART" id="SM00671">
    <property type="entry name" value="SEL1"/>
    <property type="match status" value="2"/>
</dbReference>
<accession>A0ABV6CAD1</accession>
<dbReference type="Proteomes" id="UP001589758">
    <property type="component" value="Unassembled WGS sequence"/>
</dbReference>